<protein>
    <submittedName>
        <fullName evidence="1">Putative DNA primase</fullName>
    </submittedName>
</protein>
<dbReference type="EMBL" id="MT143738">
    <property type="protein sequence ID" value="QJB01847.1"/>
    <property type="molecule type" value="Genomic_DNA"/>
</dbReference>
<organism evidence="1">
    <name type="scientific">viral metagenome</name>
    <dbReference type="NCBI Taxonomy" id="1070528"/>
    <lineage>
        <taxon>unclassified sequences</taxon>
        <taxon>metagenomes</taxon>
        <taxon>organismal metagenomes</taxon>
    </lineage>
</organism>
<gene>
    <name evidence="1" type="ORF">MM171B01839_0010</name>
</gene>
<sequence length="140" mass="16054">MERGWWQEREIVKPDPKPKYLSTHAPIGDRLYNWQTLSRKEVYITEGIISAACLGDRAIALCSKQATPEQFRRLSLASTERYTVCLDADAQTEAMELAKSLSSFGKEVVIRIYSEGDPASCQVYQDVEFSWKNSIEMRLR</sequence>
<reference evidence="1" key="1">
    <citation type="submission" date="2020-03" db="EMBL/GenBank/DDBJ databases">
        <title>The deep terrestrial virosphere.</title>
        <authorList>
            <person name="Holmfeldt K."/>
            <person name="Nilsson E."/>
            <person name="Simone D."/>
            <person name="Lopez-Fernandez M."/>
            <person name="Wu X."/>
            <person name="de Brujin I."/>
            <person name="Lundin D."/>
            <person name="Andersson A."/>
            <person name="Bertilsson S."/>
            <person name="Dopson M."/>
        </authorList>
    </citation>
    <scope>NUCLEOTIDE SEQUENCE</scope>
    <source>
        <strain evidence="1">MM171B01839</strain>
    </source>
</reference>
<accession>A0A6M3M2J5</accession>
<dbReference type="AlphaFoldDB" id="A0A6M3M2J5"/>
<dbReference type="Gene3D" id="3.40.1360.10">
    <property type="match status" value="1"/>
</dbReference>
<evidence type="ECO:0000313" key="1">
    <source>
        <dbReference type="EMBL" id="QJB01847.1"/>
    </source>
</evidence>
<dbReference type="InterPro" id="IPR034154">
    <property type="entry name" value="TOPRIM_DnaG/twinkle"/>
</dbReference>
<dbReference type="CDD" id="cd01029">
    <property type="entry name" value="TOPRIM_primases"/>
    <property type="match status" value="1"/>
</dbReference>
<name>A0A6M3M2J5_9ZZZZ</name>
<proteinExistence type="predicted"/>